<comment type="subunit">
    <text evidence="9">Homodimer.</text>
</comment>
<keyword evidence="6 9" id="KW-0457">Lysine biosynthesis</keyword>
<keyword evidence="12" id="KW-1185">Reference proteome</keyword>
<feature type="binding site" evidence="9">
    <location>
        <position position="13"/>
    </location>
    <ligand>
        <name>substrate</name>
    </ligand>
</feature>
<dbReference type="HAMAP" id="MF_00197">
    <property type="entry name" value="DAP_epimerase"/>
    <property type="match status" value="1"/>
</dbReference>
<dbReference type="GO" id="GO:0005829">
    <property type="term" value="C:cytosol"/>
    <property type="evidence" value="ECO:0007669"/>
    <property type="project" value="TreeGrafter"/>
</dbReference>
<evidence type="ECO:0000313" key="12">
    <source>
        <dbReference type="Proteomes" id="UP000198694"/>
    </source>
</evidence>
<dbReference type="OrthoDB" id="9805408at2"/>
<dbReference type="SUPFAM" id="SSF54506">
    <property type="entry name" value="Diaminopimelate epimerase-like"/>
    <property type="match status" value="1"/>
</dbReference>
<feature type="active site" evidence="10">
    <location>
        <position position="75"/>
    </location>
</feature>
<dbReference type="InterPro" id="IPR018510">
    <property type="entry name" value="DAP_epimerase_AS"/>
</dbReference>
<dbReference type="Pfam" id="PF01678">
    <property type="entry name" value="DAP_epimerase"/>
    <property type="match status" value="2"/>
</dbReference>
<evidence type="ECO:0000256" key="2">
    <source>
        <dbReference type="ARBA" id="ARBA00010219"/>
    </source>
</evidence>
<evidence type="ECO:0000256" key="9">
    <source>
        <dbReference type="HAMAP-Rule" id="MF_00197"/>
    </source>
</evidence>
<comment type="similarity">
    <text evidence="2 9">Belongs to the diaminopimelate epimerase family.</text>
</comment>
<feature type="active site" description="Proton donor" evidence="9">
    <location>
        <position position="75"/>
    </location>
</feature>
<dbReference type="GO" id="GO:0009089">
    <property type="term" value="P:lysine biosynthetic process via diaminopimelate"/>
    <property type="evidence" value="ECO:0007669"/>
    <property type="project" value="UniProtKB-UniRule"/>
</dbReference>
<comment type="catalytic activity">
    <reaction evidence="8 9">
        <text>(2S,6S)-2,6-diaminopimelate = meso-2,6-diaminopimelate</text>
        <dbReference type="Rhea" id="RHEA:15393"/>
        <dbReference type="ChEBI" id="CHEBI:57609"/>
        <dbReference type="ChEBI" id="CHEBI:57791"/>
        <dbReference type="EC" id="5.1.1.7"/>
    </reaction>
</comment>
<dbReference type="GO" id="GO:0008837">
    <property type="term" value="F:diaminopimelate epimerase activity"/>
    <property type="evidence" value="ECO:0007669"/>
    <property type="project" value="UniProtKB-UniRule"/>
</dbReference>
<feature type="binding site" evidence="9">
    <location>
        <position position="66"/>
    </location>
    <ligand>
        <name>substrate</name>
    </ligand>
</feature>
<dbReference type="InterPro" id="IPR001653">
    <property type="entry name" value="DAP_epimerase_DapF"/>
</dbReference>
<evidence type="ECO:0000256" key="5">
    <source>
        <dbReference type="ARBA" id="ARBA00022605"/>
    </source>
</evidence>
<feature type="binding site" evidence="9">
    <location>
        <begin position="226"/>
        <end position="227"/>
    </location>
    <ligand>
        <name>substrate</name>
    </ligand>
</feature>
<keyword evidence="4 9" id="KW-0963">Cytoplasm</keyword>
<dbReference type="Gene3D" id="3.10.310.10">
    <property type="entry name" value="Diaminopimelate Epimerase, Chain A, domain 1"/>
    <property type="match status" value="2"/>
</dbReference>
<dbReference type="STRING" id="407036.SAMN05216243_1904"/>
<feature type="binding site" evidence="9">
    <location>
        <position position="198"/>
    </location>
    <ligand>
        <name>substrate</name>
    </ligand>
</feature>
<dbReference type="NCBIfam" id="TIGR00652">
    <property type="entry name" value="DapF"/>
    <property type="match status" value="1"/>
</dbReference>
<dbReference type="RefSeq" id="WP_093213373.1">
    <property type="nucleotide sequence ID" value="NZ_FNFL01000002.1"/>
</dbReference>
<evidence type="ECO:0000256" key="10">
    <source>
        <dbReference type="PROSITE-ProRule" id="PRU10125"/>
    </source>
</evidence>
<reference evidence="11 12" key="1">
    <citation type="submission" date="2016-10" db="EMBL/GenBank/DDBJ databases">
        <authorList>
            <person name="de Groot N.N."/>
        </authorList>
    </citation>
    <scope>NUCLEOTIDE SEQUENCE [LARGE SCALE GENOMIC DNA]</scope>
    <source>
        <strain evidence="11 12">CGMCC 1.6502</strain>
    </source>
</reference>
<comment type="function">
    <text evidence="9">Catalyzes the stereoinversion of LL-2,6-diaminopimelate (L,L-DAP) to meso-diaminopimelate (meso-DAP), a precursor of L-lysine and an essential component of the bacterial peptidoglycan.</text>
</comment>
<organism evidence="11 12">
    <name type="scientific">Sediminibacillus albus</name>
    <dbReference type="NCBI Taxonomy" id="407036"/>
    <lineage>
        <taxon>Bacteria</taxon>
        <taxon>Bacillati</taxon>
        <taxon>Bacillota</taxon>
        <taxon>Bacilli</taxon>
        <taxon>Bacillales</taxon>
        <taxon>Bacillaceae</taxon>
        <taxon>Sediminibacillus</taxon>
    </lineage>
</organism>
<dbReference type="EC" id="5.1.1.7" evidence="3 9"/>
<dbReference type="PANTHER" id="PTHR31689:SF0">
    <property type="entry name" value="DIAMINOPIMELATE EPIMERASE"/>
    <property type="match status" value="1"/>
</dbReference>
<feature type="binding site" evidence="9">
    <location>
        <begin position="76"/>
        <end position="77"/>
    </location>
    <ligand>
        <name>substrate</name>
    </ligand>
</feature>
<evidence type="ECO:0000256" key="7">
    <source>
        <dbReference type="ARBA" id="ARBA00023235"/>
    </source>
</evidence>
<dbReference type="FunFam" id="3.10.310.10:FF:000004">
    <property type="entry name" value="Diaminopimelate epimerase"/>
    <property type="match status" value="1"/>
</dbReference>
<feature type="site" description="Could be important to modulate the pK values of the two catalytic cysteine residues" evidence="9">
    <location>
        <position position="216"/>
    </location>
</feature>
<proteinExistence type="inferred from homology"/>
<comment type="pathway">
    <text evidence="1 9">Amino-acid biosynthesis; L-lysine biosynthesis via DAP pathway; DL-2,6-diaminopimelate from LL-2,6-diaminopimelate: step 1/1.</text>
</comment>
<sequence>MEIPYTKMHGLGNSYIFLDLFHFSIEEEMLADLAVQAANVHTGIGSDGLILIHPTDNADVGMRIFNKDGSEGKNCGNGLRCVAKFAYENNLVNKPQFIIETKAGNVTAEVFHEGDKVEEVTIDMGVPDLLRQEIPMRGKDNGRVVGESFEISHHPLEVTAVSMGNPHAVFFVDKIEEAPLYELGPMITNDSRFPEGVNVEFVEIVSEKEMHFRVWERGSGVTQACGTGACAAVVASILNGYSQKNTETCVHLSGGDLFIKWAADDHVWMRGKAELTTQGTFYWKRKS</sequence>
<gene>
    <name evidence="9" type="primary">dapF</name>
    <name evidence="11" type="ORF">SAMN05216243_1904</name>
</gene>
<comment type="caution">
    <text evidence="9">Lacks conserved residue(s) required for the propagation of feature annotation.</text>
</comment>
<evidence type="ECO:0000256" key="1">
    <source>
        <dbReference type="ARBA" id="ARBA00005196"/>
    </source>
</evidence>
<evidence type="ECO:0000256" key="8">
    <source>
        <dbReference type="ARBA" id="ARBA00051712"/>
    </source>
</evidence>
<dbReference type="PANTHER" id="PTHR31689">
    <property type="entry name" value="DIAMINOPIMELATE EPIMERASE, CHLOROPLASTIC"/>
    <property type="match status" value="1"/>
</dbReference>
<dbReference type="UniPathway" id="UPA00034">
    <property type="reaction ID" value="UER00025"/>
</dbReference>
<dbReference type="EMBL" id="FNFL01000002">
    <property type="protein sequence ID" value="SDK07919.1"/>
    <property type="molecule type" value="Genomic_DNA"/>
</dbReference>
<dbReference type="PROSITE" id="PS01326">
    <property type="entry name" value="DAP_EPIMERASE"/>
    <property type="match status" value="1"/>
</dbReference>
<evidence type="ECO:0000256" key="6">
    <source>
        <dbReference type="ARBA" id="ARBA00023154"/>
    </source>
</evidence>
<dbReference type="AlphaFoldDB" id="A0A1G8YYF7"/>
<evidence type="ECO:0000256" key="4">
    <source>
        <dbReference type="ARBA" id="ARBA00022490"/>
    </source>
</evidence>
<accession>A0A1G8YYF7</accession>
<feature type="site" description="Could be important to modulate the pK values of the two catalytic cysteine residues" evidence="9">
    <location>
        <position position="167"/>
    </location>
</feature>
<name>A0A1G8YYF7_9BACI</name>
<comment type="subcellular location">
    <subcellularLocation>
        <location evidence="9">Cytoplasm</location>
    </subcellularLocation>
</comment>
<protein>
    <recommendedName>
        <fullName evidence="3 9">Diaminopimelate epimerase</fullName>
        <shortName evidence="9">DAP epimerase</shortName>
        <ecNumber evidence="3 9">5.1.1.7</ecNumber>
    </recommendedName>
    <alternativeName>
        <fullName evidence="9">PLP-independent amino acid racemase</fullName>
    </alternativeName>
</protein>
<feature type="active site" description="Proton acceptor" evidence="9">
    <location>
        <position position="225"/>
    </location>
</feature>
<dbReference type="Proteomes" id="UP000198694">
    <property type="component" value="Unassembled WGS sequence"/>
</dbReference>
<keyword evidence="7 9" id="KW-0413">Isomerase</keyword>
<evidence type="ECO:0000256" key="3">
    <source>
        <dbReference type="ARBA" id="ARBA00013080"/>
    </source>
</evidence>
<evidence type="ECO:0000313" key="11">
    <source>
        <dbReference type="EMBL" id="SDK07919.1"/>
    </source>
</evidence>
<feature type="binding site" evidence="9">
    <location>
        <position position="165"/>
    </location>
    <ligand>
        <name>substrate</name>
    </ligand>
</feature>
<feature type="binding site" evidence="9">
    <location>
        <begin position="216"/>
        <end position="217"/>
    </location>
    <ligand>
        <name>substrate</name>
    </ligand>
</feature>
<keyword evidence="5 9" id="KW-0028">Amino-acid biosynthesis</keyword>